<evidence type="ECO:0000256" key="1">
    <source>
        <dbReference type="SAM" id="MobiDB-lite"/>
    </source>
</evidence>
<name>A0AAN9YEZ7_9PEZI</name>
<feature type="compositionally biased region" description="Basic and acidic residues" evidence="1">
    <location>
        <begin position="40"/>
        <end position="51"/>
    </location>
</feature>
<reference evidence="2 3" key="1">
    <citation type="journal article" date="2023" name="PLoS ONE">
        <title>Cytospora paraplurivora sp. nov. isolated from orchards with fruit tree decline syndrome in Ontario, Canada.</title>
        <authorList>
            <person name="Ilyukhin E."/>
            <person name="Nguyen H.D.T."/>
            <person name="Castle A.J."/>
            <person name="Ellouze W."/>
        </authorList>
    </citation>
    <scope>NUCLEOTIDE SEQUENCE [LARGE SCALE GENOMIC DNA]</scope>
    <source>
        <strain evidence="2 3">FDS-564</strain>
    </source>
</reference>
<proteinExistence type="predicted"/>
<organism evidence="2 3">
    <name type="scientific">Cytospora paraplurivora</name>
    <dbReference type="NCBI Taxonomy" id="2898453"/>
    <lineage>
        <taxon>Eukaryota</taxon>
        <taxon>Fungi</taxon>
        <taxon>Dikarya</taxon>
        <taxon>Ascomycota</taxon>
        <taxon>Pezizomycotina</taxon>
        <taxon>Sordariomycetes</taxon>
        <taxon>Sordariomycetidae</taxon>
        <taxon>Diaporthales</taxon>
        <taxon>Cytosporaceae</taxon>
        <taxon>Cytospora</taxon>
    </lineage>
</organism>
<dbReference type="AlphaFoldDB" id="A0AAN9YEZ7"/>
<evidence type="ECO:0000313" key="3">
    <source>
        <dbReference type="Proteomes" id="UP001320245"/>
    </source>
</evidence>
<keyword evidence="3" id="KW-1185">Reference proteome</keyword>
<gene>
    <name evidence="2" type="ORF">SLS53_006326</name>
</gene>
<dbReference type="Proteomes" id="UP001320245">
    <property type="component" value="Unassembled WGS sequence"/>
</dbReference>
<feature type="region of interest" description="Disordered" evidence="1">
    <location>
        <begin position="22"/>
        <end position="58"/>
    </location>
</feature>
<protein>
    <submittedName>
        <fullName evidence="2">Uncharacterized protein</fullName>
    </submittedName>
</protein>
<sequence>MSSSFALLAVTPPVARKQLAVPQLYPDGQHPEVATAPSDGHSDHPPAHDPALEEEGTAVRGTTTVAVPEMMVVDSVVGQEWVWQSRPVWQHPPP</sequence>
<comment type="caution">
    <text evidence="2">The sequence shown here is derived from an EMBL/GenBank/DDBJ whole genome shotgun (WGS) entry which is preliminary data.</text>
</comment>
<evidence type="ECO:0000313" key="2">
    <source>
        <dbReference type="EMBL" id="KAK7737948.1"/>
    </source>
</evidence>
<accession>A0AAN9YEZ7</accession>
<dbReference type="EMBL" id="JAJSPL020000027">
    <property type="protein sequence ID" value="KAK7737948.1"/>
    <property type="molecule type" value="Genomic_DNA"/>
</dbReference>